<feature type="compositionally biased region" description="Basic and acidic residues" evidence="1">
    <location>
        <begin position="390"/>
        <end position="410"/>
    </location>
</feature>
<name>A0A5C3MH31_9AGAR</name>
<evidence type="ECO:0000256" key="1">
    <source>
        <dbReference type="SAM" id="MobiDB-lite"/>
    </source>
</evidence>
<gene>
    <name evidence="2" type="ORF">BDQ12DRAFT_6632</name>
</gene>
<proteinExistence type="predicted"/>
<keyword evidence="3" id="KW-1185">Reference proteome</keyword>
<organism evidence="2 3">
    <name type="scientific">Crucibulum laeve</name>
    <dbReference type="NCBI Taxonomy" id="68775"/>
    <lineage>
        <taxon>Eukaryota</taxon>
        <taxon>Fungi</taxon>
        <taxon>Dikarya</taxon>
        <taxon>Basidiomycota</taxon>
        <taxon>Agaricomycotina</taxon>
        <taxon>Agaricomycetes</taxon>
        <taxon>Agaricomycetidae</taxon>
        <taxon>Agaricales</taxon>
        <taxon>Agaricineae</taxon>
        <taxon>Nidulariaceae</taxon>
        <taxon>Crucibulum</taxon>
    </lineage>
</organism>
<dbReference type="Proteomes" id="UP000308652">
    <property type="component" value="Unassembled WGS sequence"/>
</dbReference>
<protein>
    <submittedName>
        <fullName evidence="2">Uncharacterized protein</fullName>
    </submittedName>
</protein>
<dbReference type="AlphaFoldDB" id="A0A5C3MH31"/>
<accession>A0A5C3MH31</accession>
<dbReference type="EMBL" id="ML213590">
    <property type="protein sequence ID" value="TFK44217.1"/>
    <property type="molecule type" value="Genomic_DNA"/>
</dbReference>
<evidence type="ECO:0000313" key="2">
    <source>
        <dbReference type="EMBL" id="TFK44217.1"/>
    </source>
</evidence>
<dbReference type="OrthoDB" id="3063464at2759"/>
<reference evidence="2 3" key="1">
    <citation type="journal article" date="2019" name="Nat. Ecol. Evol.">
        <title>Megaphylogeny resolves global patterns of mushroom evolution.</title>
        <authorList>
            <person name="Varga T."/>
            <person name="Krizsan K."/>
            <person name="Foldi C."/>
            <person name="Dima B."/>
            <person name="Sanchez-Garcia M."/>
            <person name="Sanchez-Ramirez S."/>
            <person name="Szollosi G.J."/>
            <person name="Szarkandi J.G."/>
            <person name="Papp V."/>
            <person name="Albert L."/>
            <person name="Andreopoulos W."/>
            <person name="Angelini C."/>
            <person name="Antonin V."/>
            <person name="Barry K.W."/>
            <person name="Bougher N.L."/>
            <person name="Buchanan P."/>
            <person name="Buyck B."/>
            <person name="Bense V."/>
            <person name="Catcheside P."/>
            <person name="Chovatia M."/>
            <person name="Cooper J."/>
            <person name="Damon W."/>
            <person name="Desjardin D."/>
            <person name="Finy P."/>
            <person name="Geml J."/>
            <person name="Haridas S."/>
            <person name="Hughes K."/>
            <person name="Justo A."/>
            <person name="Karasinski D."/>
            <person name="Kautmanova I."/>
            <person name="Kiss B."/>
            <person name="Kocsube S."/>
            <person name="Kotiranta H."/>
            <person name="LaButti K.M."/>
            <person name="Lechner B.E."/>
            <person name="Liimatainen K."/>
            <person name="Lipzen A."/>
            <person name="Lukacs Z."/>
            <person name="Mihaltcheva S."/>
            <person name="Morgado L.N."/>
            <person name="Niskanen T."/>
            <person name="Noordeloos M.E."/>
            <person name="Ohm R.A."/>
            <person name="Ortiz-Santana B."/>
            <person name="Ovrebo C."/>
            <person name="Racz N."/>
            <person name="Riley R."/>
            <person name="Savchenko A."/>
            <person name="Shiryaev A."/>
            <person name="Soop K."/>
            <person name="Spirin V."/>
            <person name="Szebenyi C."/>
            <person name="Tomsovsky M."/>
            <person name="Tulloss R.E."/>
            <person name="Uehling J."/>
            <person name="Grigoriev I.V."/>
            <person name="Vagvolgyi C."/>
            <person name="Papp T."/>
            <person name="Martin F.M."/>
            <person name="Miettinen O."/>
            <person name="Hibbett D.S."/>
            <person name="Nagy L.G."/>
        </authorList>
    </citation>
    <scope>NUCLEOTIDE SEQUENCE [LARGE SCALE GENOMIC DNA]</scope>
    <source>
        <strain evidence="2 3">CBS 166.37</strain>
    </source>
</reference>
<evidence type="ECO:0000313" key="3">
    <source>
        <dbReference type="Proteomes" id="UP000308652"/>
    </source>
</evidence>
<feature type="region of interest" description="Disordered" evidence="1">
    <location>
        <begin position="390"/>
        <end position="434"/>
    </location>
</feature>
<sequence>MVTWIFIQWLSLRYQLQRSTKWTSLWDVSLPSHFSKPQLILCTCASFPQPPPRHPNTQTTNMNRFRKAAQKIFRKSSGEGVADELTPRQKLRHSRSMPMRSSNETDDSYYRPRPVYRGDRPLKTADIQAKVLPGVMDISHGAAKGVKDVAQASANEQGFDYEEDEFSLRLTYHLDDEDSKLLDKFPLPPHEGYPHEQGGASLCSCYAGRIRAPTVDPTDLLPPPPLGVFELTECERHRSTTSAKLCGQPTIEQSAYPTARARYDSALDQYEYARSLPRVDQYGYLQPPPCQCNNKRPPITQYQARSLTTHRNYSTQSLGGQAALRSGPVSHRPLVHQLSHSTPAQTTQPLRVRKASNISNASRAYVTAAPVYQGEFMPIVTAPNKKMTKEQKRAEKQIAKEAKQTAEDKMRAKRVAKEMANNPTPMFEEDVTSI</sequence>
<feature type="region of interest" description="Disordered" evidence="1">
    <location>
        <begin position="76"/>
        <end position="117"/>
    </location>
</feature>